<organism evidence="1 2">
    <name type="scientific">Ectopseudomonas alcaliphila</name>
    <dbReference type="NCBI Taxonomy" id="101564"/>
    <lineage>
        <taxon>Bacteria</taxon>
        <taxon>Pseudomonadati</taxon>
        <taxon>Pseudomonadota</taxon>
        <taxon>Gammaproteobacteria</taxon>
        <taxon>Pseudomonadales</taxon>
        <taxon>Pseudomonadaceae</taxon>
        <taxon>Ectopseudomonas</taxon>
    </lineage>
</organism>
<evidence type="ECO:0000313" key="1">
    <source>
        <dbReference type="EMBL" id="MDX5993020.1"/>
    </source>
</evidence>
<gene>
    <name evidence="1" type="ORF">SIM71_13205</name>
</gene>
<name>A0ABU4PYX1_9GAMM</name>
<dbReference type="EMBL" id="JAWXXP010000001">
    <property type="protein sequence ID" value="MDX5993020.1"/>
    <property type="molecule type" value="Genomic_DNA"/>
</dbReference>
<sequence length="100" mass="11653">MSEYKILLEFSRPEYVKEINISREQEQGPLKVWLQVAKQNAEERMVLSGFDELGQAISSLLEAERAVISSEVKSEKEFGTIRIECWLDERHIEYTCDKAE</sequence>
<accession>A0ABU4PYX1</accession>
<reference evidence="1 2" key="1">
    <citation type="submission" date="2023-11" db="EMBL/GenBank/DDBJ databases">
        <title>MicrobeMod: A computational toolkit for identifying prokaryotic methylation and restriction-modification with nanopore sequencing.</title>
        <authorList>
            <person name="Crits-Christoph A."/>
            <person name="Kang S.C."/>
            <person name="Lee H."/>
            <person name="Ostrov N."/>
        </authorList>
    </citation>
    <scope>NUCLEOTIDE SEQUENCE [LARGE SCALE GENOMIC DNA]</scope>
    <source>
        <strain evidence="1 2">ATCC BAA-571</strain>
    </source>
</reference>
<protein>
    <submittedName>
        <fullName evidence="1">Uncharacterized protein</fullName>
    </submittedName>
</protein>
<proteinExistence type="predicted"/>
<comment type="caution">
    <text evidence="1">The sequence shown here is derived from an EMBL/GenBank/DDBJ whole genome shotgun (WGS) entry which is preliminary data.</text>
</comment>
<dbReference type="Proteomes" id="UP001278050">
    <property type="component" value="Unassembled WGS sequence"/>
</dbReference>
<keyword evidence="2" id="KW-1185">Reference proteome</keyword>
<evidence type="ECO:0000313" key="2">
    <source>
        <dbReference type="Proteomes" id="UP001278050"/>
    </source>
</evidence>
<dbReference type="RefSeq" id="WP_074677938.1">
    <property type="nucleotide sequence ID" value="NZ_CBCSET010000003.1"/>
</dbReference>